<proteinExistence type="predicted"/>
<dbReference type="Proteomes" id="UP000247932">
    <property type="component" value="Unassembled WGS sequence"/>
</dbReference>
<evidence type="ECO:0000313" key="1">
    <source>
        <dbReference type="EMBL" id="PXZ06915.1"/>
    </source>
</evidence>
<name>A0A2V4E190_9GAMM</name>
<dbReference type="NCBIfam" id="TIGR03696">
    <property type="entry name" value="Rhs_assc_core"/>
    <property type="match status" value="1"/>
</dbReference>
<evidence type="ECO:0008006" key="3">
    <source>
        <dbReference type="Google" id="ProtNLM"/>
    </source>
</evidence>
<comment type="caution">
    <text evidence="1">The sequence shown here is derived from an EMBL/GenBank/DDBJ whole genome shotgun (WGS) entry which is preliminary data.</text>
</comment>
<accession>A0A2V4E190</accession>
<dbReference type="InterPro" id="IPR022385">
    <property type="entry name" value="Rhs_assc_core"/>
</dbReference>
<reference evidence="1 2" key="1">
    <citation type="submission" date="2018-05" db="EMBL/GenBank/DDBJ databases">
        <title>Reference genomes for bee gut microbiota database.</title>
        <authorList>
            <person name="Ellegaard K.M."/>
        </authorList>
    </citation>
    <scope>NUCLEOTIDE SEQUENCE [LARGE SCALE GENOMIC DNA]</scope>
    <source>
        <strain evidence="1 2">ESL0182</strain>
    </source>
</reference>
<sequence>MAQREIVWSAVYKSYGNLAIDYQTVPQTRRLPRQYFDEESGLHYNRHRYYAPHCARYISQDPIGLAGGENAYSYVANPITWIDPLGLDEVCPGTEAGKGTSEANLVLKETQSAKKLGVDINNITDGTAKTEIKITSEINYSDVSY</sequence>
<dbReference type="RefSeq" id="WP_110433816.1">
    <property type="nucleotide sequence ID" value="NZ_QGLR01000011.1"/>
</dbReference>
<evidence type="ECO:0000313" key="2">
    <source>
        <dbReference type="Proteomes" id="UP000247932"/>
    </source>
</evidence>
<gene>
    <name evidence="1" type="ORF">DKK70_09690</name>
</gene>
<dbReference type="PANTHER" id="PTHR32305">
    <property type="match status" value="1"/>
</dbReference>
<dbReference type="EMBL" id="QGLR01000011">
    <property type="protein sequence ID" value="PXZ06915.1"/>
    <property type="molecule type" value="Genomic_DNA"/>
</dbReference>
<protein>
    <recommendedName>
        <fullName evidence="3">RHS repeat-associated core domain-containing protein</fullName>
    </recommendedName>
</protein>
<dbReference type="OrthoDB" id="9815414at2"/>
<organism evidence="1 2">
    <name type="scientific">Gilliamella apicola</name>
    <dbReference type="NCBI Taxonomy" id="1196095"/>
    <lineage>
        <taxon>Bacteria</taxon>
        <taxon>Pseudomonadati</taxon>
        <taxon>Pseudomonadota</taxon>
        <taxon>Gammaproteobacteria</taxon>
        <taxon>Orbales</taxon>
        <taxon>Orbaceae</taxon>
        <taxon>Gilliamella</taxon>
    </lineage>
</organism>
<dbReference type="PRINTS" id="PR00394">
    <property type="entry name" value="RHSPROTEIN"/>
</dbReference>
<keyword evidence="2" id="KW-1185">Reference proteome</keyword>
<dbReference type="PANTHER" id="PTHR32305:SF15">
    <property type="entry name" value="PROTEIN RHSA-RELATED"/>
    <property type="match status" value="1"/>
</dbReference>
<dbReference type="Gene3D" id="2.180.10.10">
    <property type="entry name" value="RHS repeat-associated core"/>
    <property type="match status" value="1"/>
</dbReference>
<dbReference type="InterPro" id="IPR050708">
    <property type="entry name" value="T6SS_VgrG/RHS"/>
</dbReference>
<dbReference type="AlphaFoldDB" id="A0A2V4E190"/>